<comment type="subcellular location">
    <subcellularLocation>
        <location evidence="10">Cell membrane</location>
        <topology evidence="10">Peripheral membrane protein</topology>
        <orientation evidence="10">Cytoplasmic side</orientation>
    </subcellularLocation>
</comment>
<accession>A0ABZ0HP81</accession>
<keyword evidence="9 10" id="KW-0961">Cell wall biogenesis/degradation</keyword>
<reference evidence="13 14" key="1">
    <citation type="submission" date="2023-10" db="EMBL/GenBank/DDBJ databases">
        <title>Novel methanotroph of the genus Methylocapsa from a subarctic wetland.</title>
        <authorList>
            <person name="Belova S.E."/>
            <person name="Oshkin I.Y."/>
            <person name="Miroshnikov K."/>
            <person name="Dedysh S.N."/>
        </authorList>
    </citation>
    <scope>NUCLEOTIDE SEQUENCE [LARGE SCALE GENOMIC DNA]</scope>
    <source>
        <strain evidence="13 14">RX1</strain>
    </source>
</reference>
<dbReference type="PANTHER" id="PTHR21015">
    <property type="entry name" value="UDP-N-ACETYLGLUCOSAMINE--N-ACETYLMURAMYL-(PENTAPEPTIDE) PYROPHOSPHORYL-UNDECAPRENOL N-ACETYLGLUCOSAMINE TRANSFERASE 1"/>
    <property type="match status" value="1"/>
</dbReference>
<feature type="binding site" evidence="10">
    <location>
        <position position="296"/>
    </location>
    <ligand>
        <name>UDP-N-acetyl-alpha-D-glucosamine</name>
        <dbReference type="ChEBI" id="CHEBI:57705"/>
    </ligand>
</feature>
<evidence type="ECO:0000256" key="4">
    <source>
        <dbReference type="ARBA" id="ARBA00022679"/>
    </source>
</evidence>
<dbReference type="InterPro" id="IPR004276">
    <property type="entry name" value="GlycoTrans_28_N"/>
</dbReference>
<dbReference type="NCBIfam" id="TIGR01133">
    <property type="entry name" value="murG"/>
    <property type="match status" value="1"/>
</dbReference>
<comment type="pathway">
    <text evidence="10">Cell wall biogenesis; peptidoglycan biosynthesis.</text>
</comment>
<dbReference type="Pfam" id="PF04101">
    <property type="entry name" value="Glyco_tran_28_C"/>
    <property type="match status" value="1"/>
</dbReference>
<comment type="function">
    <text evidence="10">Cell wall formation. Catalyzes the transfer of a GlcNAc subunit on undecaprenyl-pyrophosphoryl-MurNAc-pentapeptide (lipid intermediate I) to form undecaprenyl-pyrophosphoryl-MurNAc-(pentapeptide)GlcNAc (lipid intermediate II).</text>
</comment>
<evidence type="ECO:0000259" key="11">
    <source>
        <dbReference type="Pfam" id="PF03033"/>
    </source>
</evidence>
<keyword evidence="7 10" id="KW-0472">Membrane</keyword>
<dbReference type="EC" id="2.4.1.227" evidence="10"/>
<organism evidence="13 14">
    <name type="scientific">Methylocapsa polymorpha</name>
    <dbReference type="NCBI Taxonomy" id="3080828"/>
    <lineage>
        <taxon>Bacteria</taxon>
        <taxon>Pseudomonadati</taxon>
        <taxon>Pseudomonadota</taxon>
        <taxon>Alphaproteobacteria</taxon>
        <taxon>Hyphomicrobiales</taxon>
        <taxon>Beijerinckiaceae</taxon>
        <taxon>Methylocapsa</taxon>
    </lineage>
</organism>
<evidence type="ECO:0000256" key="1">
    <source>
        <dbReference type="ARBA" id="ARBA00022475"/>
    </source>
</evidence>
<dbReference type="HAMAP" id="MF_00033">
    <property type="entry name" value="MurG"/>
    <property type="match status" value="1"/>
</dbReference>
<comment type="caution">
    <text evidence="10">Lacks conserved residue(s) required for the propagation of feature annotation.</text>
</comment>
<keyword evidence="3 10" id="KW-0328">Glycosyltransferase</keyword>
<keyword evidence="5 10" id="KW-0133">Cell shape</keyword>
<feature type="binding site" evidence="10">
    <location>
        <position position="168"/>
    </location>
    <ligand>
        <name>UDP-N-acetyl-alpha-D-glucosamine</name>
        <dbReference type="ChEBI" id="CHEBI:57705"/>
    </ligand>
</feature>
<dbReference type="InterPro" id="IPR006009">
    <property type="entry name" value="GlcNAc_MurG"/>
</dbReference>
<sequence>MSDGRPIVVAAGGTGGHLFPAEALSNALAARGIAVELVTEERATKYGAAFPARAIHKIVAATPRGGAILARASAILTLIRGTLAARRLLKRIRPRALVGFGGYPTVPPVLAATQLRVPTIIHEGNAVIGKANHFLASRVDAIAKGFDALGGVSEKIRAKTIRTGNPVRPKVIEAAKIEFPDFSDGRLRLLVTGGSQGARIMSDVVPAAIELMPESARSRLVIVQQAREEDIARVKAVYDRLGLCAEVAVFFSDLPLRIAKAHLVIARAGASTVSELAVIGRPAILVPLPHALDQDQAANAKQFAATGAAIVVDQSAFSPQWLATALLDAQGDLPGLARRAAAAKQAGVADAAERLADLVLSLVAEAEKKR</sequence>
<dbReference type="SUPFAM" id="SSF53756">
    <property type="entry name" value="UDP-Glycosyltransferase/glycogen phosphorylase"/>
    <property type="match status" value="1"/>
</dbReference>
<keyword evidence="1 10" id="KW-1003">Cell membrane</keyword>
<name>A0ABZ0HP81_9HYPH</name>
<dbReference type="CDD" id="cd03785">
    <property type="entry name" value="GT28_MurG"/>
    <property type="match status" value="1"/>
</dbReference>
<feature type="domain" description="Glycosyltransferase family 28 N-terminal" evidence="11">
    <location>
        <begin position="7"/>
        <end position="143"/>
    </location>
</feature>
<feature type="domain" description="Glycosyl transferase family 28 C-terminal" evidence="12">
    <location>
        <begin position="189"/>
        <end position="355"/>
    </location>
</feature>
<keyword evidence="6 10" id="KW-0573">Peptidoglycan synthesis</keyword>
<evidence type="ECO:0000256" key="6">
    <source>
        <dbReference type="ARBA" id="ARBA00022984"/>
    </source>
</evidence>
<proteinExistence type="inferred from homology"/>
<comment type="catalytic activity">
    <reaction evidence="10">
        <text>di-trans,octa-cis-undecaprenyl diphospho-N-acetyl-alpha-D-muramoyl-L-alanyl-D-glutamyl-meso-2,6-diaminopimeloyl-D-alanyl-D-alanine + UDP-N-acetyl-alpha-D-glucosamine = di-trans,octa-cis-undecaprenyl diphospho-[N-acetyl-alpha-D-glucosaminyl-(1-&gt;4)]-N-acetyl-alpha-D-muramoyl-L-alanyl-D-glutamyl-meso-2,6-diaminopimeloyl-D-alanyl-D-alanine + UDP + H(+)</text>
        <dbReference type="Rhea" id="RHEA:31227"/>
        <dbReference type="ChEBI" id="CHEBI:15378"/>
        <dbReference type="ChEBI" id="CHEBI:57705"/>
        <dbReference type="ChEBI" id="CHEBI:58223"/>
        <dbReference type="ChEBI" id="CHEBI:61387"/>
        <dbReference type="ChEBI" id="CHEBI:61388"/>
        <dbReference type="EC" id="2.4.1.227"/>
    </reaction>
</comment>
<gene>
    <name evidence="10 13" type="primary">murG</name>
    <name evidence="13" type="ORF">RZS28_12120</name>
</gene>
<evidence type="ECO:0000313" key="13">
    <source>
        <dbReference type="EMBL" id="WOJ88565.1"/>
    </source>
</evidence>
<dbReference type="InterPro" id="IPR007235">
    <property type="entry name" value="Glyco_trans_28_C"/>
</dbReference>
<protein>
    <recommendedName>
        <fullName evidence="10">UDP-N-acetylglucosamine--N-acetylmuramyl-(pentapeptide) pyrophosphoryl-undecaprenol N-acetylglucosamine transferase</fullName>
        <ecNumber evidence="10">2.4.1.227</ecNumber>
    </recommendedName>
    <alternativeName>
        <fullName evidence="10">Undecaprenyl-PP-MurNAc-pentapeptide-UDPGlcNAc GlcNAc transferase</fullName>
    </alternativeName>
</protein>
<dbReference type="Proteomes" id="UP001626536">
    <property type="component" value="Chromosome"/>
</dbReference>
<dbReference type="RefSeq" id="WP_407338003.1">
    <property type="nucleotide sequence ID" value="NZ_CP136862.1"/>
</dbReference>
<dbReference type="Gene3D" id="3.40.50.2000">
    <property type="entry name" value="Glycogen Phosphorylase B"/>
    <property type="match status" value="2"/>
</dbReference>
<evidence type="ECO:0000256" key="2">
    <source>
        <dbReference type="ARBA" id="ARBA00022618"/>
    </source>
</evidence>
<feature type="binding site" evidence="10">
    <location>
        <position position="125"/>
    </location>
    <ligand>
        <name>UDP-N-acetyl-alpha-D-glucosamine</name>
        <dbReference type="ChEBI" id="CHEBI:57705"/>
    </ligand>
</feature>
<evidence type="ECO:0000256" key="5">
    <source>
        <dbReference type="ARBA" id="ARBA00022960"/>
    </source>
</evidence>
<evidence type="ECO:0000256" key="10">
    <source>
        <dbReference type="HAMAP-Rule" id="MF_00033"/>
    </source>
</evidence>
<evidence type="ECO:0000259" key="12">
    <source>
        <dbReference type="Pfam" id="PF04101"/>
    </source>
</evidence>
<dbReference type="EMBL" id="CP136862">
    <property type="protein sequence ID" value="WOJ88565.1"/>
    <property type="molecule type" value="Genomic_DNA"/>
</dbReference>
<evidence type="ECO:0000256" key="7">
    <source>
        <dbReference type="ARBA" id="ARBA00023136"/>
    </source>
</evidence>
<feature type="binding site" evidence="10">
    <location>
        <position position="195"/>
    </location>
    <ligand>
        <name>UDP-N-acetyl-alpha-D-glucosamine</name>
        <dbReference type="ChEBI" id="CHEBI:57705"/>
    </ligand>
</feature>
<evidence type="ECO:0000313" key="14">
    <source>
        <dbReference type="Proteomes" id="UP001626536"/>
    </source>
</evidence>
<evidence type="ECO:0000256" key="9">
    <source>
        <dbReference type="ARBA" id="ARBA00023316"/>
    </source>
</evidence>
<feature type="binding site" evidence="10">
    <location>
        <begin position="14"/>
        <end position="16"/>
    </location>
    <ligand>
        <name>UDP-N-acetyl-alpha-D-glucosamine</name>
        <dbReference type="ChEBI" id="CHEBI:57705"/>
    </ligand>
</feature>
<dbReference type="GO" id="GO:0016757">
    <property type="term" value="F:glycosyltransferase activity"/>
    <property type="evidence" value="ECO:0007669"/>
    <property type="project" value="UniProtKB-KW"/>
</dbReference>
<keyword evidence="8 10" id="KW-0131">Cell cycle</keyword>
<evidence type="ECO:0000256" key="8">
    <source>
        <dbReference type="ARBA" id="ARBA00023306"/>
    </source>
</evidence>
<keyword evidence="14" id="KW-1185">Reference proteome</keyword>
<keyword evidence="2 10" id="KW-0132">Cell division</keyword>
<dbReference type="PANTHER" id="PTHR21015:SF22">
    <property type="entry name" value="GLYCOSYLTRANSFERASE"/>
    <property type="match status" value="1"/>
</dbReference>
<comment type="similarity">
    <text evidence="10">Belongs to the glycosyltransferase 28 family. MurG subfamily.</text>
</comment>
<keyword evidence="4 10" id="KW-0808">Transferase</keyword>
<dbReference type="Pfam" id="PF03033">
    <property type="entry name" value="Glyco_transf_28"/>
    <property type="match status" value="1"/>
</dbReference>
<evidence type="ECO:0000256" key="3">
    <source>
        <dbReference type="ARBA" id="ARBA00022676"/>
    </source>
</evidence>